<reference evidence="1 2" key="1">
    <citation type="submission" date="2023-06" db="EMBL/GenBank/DDBJ databases">
        <title>Parasedimentitalea psychrophila sp. nov., a psychrophilic bacterium isolated from deep-sea sediment.</title>
        <authorList>
            <person name="Li A."/>
        </authorList>
    </citation>
    <scope>NUCLEOTIDE SEQUENCE [LARGE SCALE GENOMIC DNA]</scope>
    <source>
        <strain evidence="1 2">QS115</strain>
    </source>
</reference>
<dbReference type="AlphaFoldDB" id="A0A9Y2KXE1"/>
<proteinExistence type="predicted"/>
<accession>A0A9Y2KXE1</accession>
<keyword evidence="2" id="KW-1185">Reference proteome</keyword>
<dbReference type="KEGG" id="ppso:QPJ95_17940"/>
<protein>
    <submittedName>
        <fullName evidence="1">Uncharacterized protein</fullName>
    </submittedName>
</protein>
<sequence>MNRLQAELCSTARLPGKRQNDRRKTQLLDMLRSNNNGPTFHALPGTSFIDEGFLNFEQVMSIVLGNIEEQFGTPVSQISPAFAKDIVARFASYLGRQGQPVVQYTEQNVDRIGRRFRQTLLLEFERRI</sequence>
<dbReference type="Proteomes" id="UP001238334">
    <property type="component" value="Chromosome"/>
</dbReference>
<organism evidence="1 2">
    <name type="scientific">Parasedimentitalea psychrophila</name>
    <dbReference type="NCBI Taxonomy" id="2997337"/>
    <lineage>
        <taxon>Bacteria</taxon>
        <taxon>Pseudomonadati</taxon>
        <taxon>Pseudomonadota</taxon>
        <taxon>Alphaproteobacteria</taxon>
        <taxon>Rhodobacterales</taxon>
        <taxon>Paracoccaceae</taxon>
        <taxon>Parasedimentitalea</taxon>
    </lineage>
</organism>
<evidence type="ECO:0000313" key="1">
    <source>
        <dbReference type="EMBL" id="WIY24433.1"/>
    </source>
</evidence>
<dbReference type="RefSeq" id="WP_270920802.1">
    <property type="nucleotide sequence ID" value="NZ_CP127247.1"/>
</dbReference>
<name>A0A9Y2KXE1_9RHOB</name>
<evidence type="ECO:0000313" key="2">
    <source>
        <dbReference type="Proteomes" id="UP001238334"/>
    </source>
</evidence>
<dbReference type="EMBL" id="CP127247">
    <property type="protein sequence ID" value="WIY24433.1"/>
    <property type="molecule type" value="Genomic_DNA"/>
</dbReference>
<gene>
    <name evidence="1" type="ORF">QPJ95_17940</name>
</gene>